<proteinExistence type="predicted"/>
<dbReference type="Proteomes" id="UP001597549">
    <property type="component" value="Unassembled WGS sequence"/>
</dbReference>
<dbReference type="EMBL" id="JBHUOL010000006">
    <property type="protein sequence ID" value="MFD2907748.1"/>
    <property type="molecule type" value="Genomic_DNA"/>
</dbReference>
<evidence type="ECO:0000313" key="2">
    <source>
        <dbReference type="EMBL" id="MFD2907748.1"/>
    </source>
</evidence>
<dbReference type="Pfam" id="PF01814">
    <property type="entry name" value="Hemerythrin"/>
    <property type="match status" value="1"/>
</dbReference>
<feature type="domain" description="Hemerythrin-like" evidence="1">
    <location>
        <begin position="32"/>
        <end position="125"/>
    </location>
</feature>
<evidence type="ECO:0000313" key="3">
    <source>
        <dbReference type="Proteomes" id="UP001597549"/>
    </source>
</evidence>
<name>A0ABW5Z5P8_9FLAO</name>
<reference evidence="3" key="1">
    <citation type="journal article" date="2019" name="Int. J. Syst. Evol. Microbiol.">
        <title>The Global Catalogue of Microorganisms (GCM) 10K type strain sequencing project: providing services to taxonomists for standard genome sequencing and annotation.</title>
        <authorList>
            <consortium name="The Broad Institute Genomics Platform"/>
            <consortium name="The Broad Institute Genome Sequencing Center for Infectious Disease"/>
            <person name="Wu L."/>
            <person name="Ma J."/>
        </authorList>
    </citation>
    <scope>NUCLEOTIDE SEQUENCE [LARGE SCALE GENOMIC DNA]</scope>
    <source>
        <strain evidence="3">KCTC 52644</strain>
    </source>
</reference>
<gene>
    <name evidence="2" type="ORF">ACFSX9_03270</name>
</gene>
<protein>
    <submittedName>
        <fullName evidence="2">Hemerythrin domain-containing protein</fullName>
    </submittedName>
</protein>
<evidence type="ECO:0000259" key="1">
    <source>
        <dbReference type="Pfam" id="PF01814"/>
    </source>
</evidence>
<dbReference type="Gene3D" id="1.20.120.520">
    <property type="entry name" value="nmb1532 protein domain like"/>
    <property type="match status" value="1"/>
</dbReference>
<organism evidence="2 3">
    <name type="scientific">Flavobacterium ardleyense</name>
    <dbReference type="NCBI Taxonomy" id="2038737"/>
    <lineage>
        <taxon>Bacteria</taxon>
        <taxon>Pseudomonadati</taxon>
        <taxon>Bacteroidota</taxon>
        <taxon>Flavobacteriia</taxon>
        <taxon>Flavobacteriales</taxon>
        <taxon>Flavobacteriaceae</taxon>
        <taxon>Flavobacterium</taxon>
    </lineage>
</organism>
<dbReference type="RefSeq" id="WP_379804341.1">
    <property type="nucleotide sequence ID" value="NZ_JBHUOL010000006.1"/>
</dbReference>
<dbReference type="InterPro" id="IPR012312">
    <property type="entry name" value="Hemerythrin-like"/>
</dbReference>
<keyword evidence="3" id="KW-1185">Reference proteome</keyword>
<accession>A0ABW5Z5P8</accession>
<sequence length="162" mass="19402">MEVKKPLKRNPAIVTFSKDHHFALLLVWKIREGLKKEIETSRISNYIIHFFDTDLIFHFEEEETLLFSKLPSDNLLRLQAEEEHKLIKLEIDALRNNPEDKVGIENLANILEKHIRFEERELFNYLQEIFTEDELAAVAEAMEARTRDHEIIWKDEFWIVTK</sequence>
<comment type="caution">
    <text evidence="2">The sequence shown here is derived from an EMBL/GenBank/DDBJ whole genome shotgun (WGS) entry which is preliminary data.</text>
</comment>